<dbReference type="SMART" id="SM00387">
    <property type="entry name" value="HATPase_c"/>
    <property type="match status" value="1"/>
</dbReference>
<dbReference type="InterPro" id="IPR013587">
    <property type="entry name" value="Nitrate/nitrite_sensing"/>
</dbReference>
<accession>A0A7W8VDZ9</accession>
<dbReference type="InterPro" id="IPR003594">
    <property type="entry name" value="HATPase_dom"/>
</dbReference>
<feature type="compositionally biased region" description="Low complexity" evidence="6">
    <location>
        <begin position="675"/>
        <end position="689"/>
    </location>
</feature>
<dbReference type="PANTHER" id="PTHR45436">
    <property type="entry name" value="SENSOR HISTIDINE KINASE YKOH"/>
    <property type="match status" value="1"/>
</dbReference>
<dbReference type="AlphaFoldDB" id="A0A7W8VDZ9"/>
<dbReference type="InterPro" id="IPR036890">
    <property type="entry name" value="HATPase_C_sf"/>
</dbReference>
<dbReference type="GO" id="GO:0004673">
    <property type="term" value="F:protein histidine kinase activity"/>
    <property type="evidence" value="ECO:0007669"/>
    <property type="project" value="UniProtKB-EC"/>
</dbReference>
<evidence type="ECO:0000259" key="8">
    <source>
        <dbReference type="SMART" id="SM00387"/>
    </source>
</evidence>
<proteinExistence type="predicted"/>
<dbReference type="Gene3D" id="3.30.565.10">
    <property type="entry name" value="Histidine kinase-like ATPase, C-terminal domain"/>
    <property type="match status" value="1"/>
</dbReference>
<keyword evidence="5 9" id="KW-0418">Kinase</keyword>
<evidence type="ECO:0000256" key="2">
    <source>
        <dbReference type="ARBA" id="ARBA00012438"/>
    </source>
</evidence>
<feature type="compositionally biased region" description="Low complexity" evidence="6">
    <location>
        <begin position="708"/>
        <end position="719"/>
    </location>
</feature>
<evidence type="ECO:0000256" key="3">
    <source>
        <dbReference type="ARBA" id="ARBA00022553"/>
    </source>
</evidence>
<protein>
    <recommendedName>
        <fullName evidence="2">histidine kinase</fullName>
        <ecNumber evidence="2">2.7.13.3</ecNumber>
    </recommendedName>
</protein>
<evidence type="ECO:0000313" key="9">
    <source>
        <dbReference type="EMBL" id="MBB5432777.1"/>
    </source>
</evidence>
<dbReference type="Proteomes" id="UP000572635">
    <property type="component" value="Unassembled WGS sequence"/>
</dbReference>
<reference evidence="9 10" key="1">
    <citation type="submission" date="2020-08" db="EMBL/GenBank/DDBJ databases">
        <title>Sequencing the genomes of 1000 actinobacteria strains.</title>
        <authorList>
            <person name="Klenk H.-P."/>
        </authorList>
    </citation>
    <scope>NUCLEOTIDE SEQUENCE [LARGE SCALE GENOMIC DNA]</scope>
    <source>
        <strain evidence="9 10">DSM 44551</strain>
    </source>
</reference>
<dbReference type="InterPro" id="IPR050428">
    <property type="entry name" value="TCS_sensor_his_kinase"/>
</dbReference>
<feature type="domain" description="Histidine kinase/HSP90-like ATPase" evidence="8">
    <location>
        <begin position="513"/>
        <end position="625"/>
    </location>
</feature>
<evidence type="ECO:0000313" key="10">
    <source>
        <dbReference type="Proteomes" id="UP000572635"/>
    </source>
</evidence>
<dbReference type="PANTHER" id="PTHR45436:SF5">
    <property type="entry name" value="SENSOR HISTIDINE KINASE TRCS"/>
    <property type="match status" value="1"/>
</dbReference>
<evidence type="ECO:0000256" key="5">
    <source>
        <dbReference type="ARBA" id="ARBA00022777"/>
    </source>
</evidence>
<keyword evidence="7" id="KW-1133">Transmembrane helix</keyword>
<evidence type="ECO:0000256" key="4">
    <source>
        <dbReference type="ARBA" id="ARBA00022679"/>
    </source>
</evidence>
<feature type="compositionally biased region" description="Low complexity" evidence="6">
    <location>
        <begin position="728"/>
        <end position="753"/>
    </location>
</feature>
<organism evidence="9 10">
    <name type="scientific">Nocardiopsis composta</name>
    <dbReference type="NCBI Taxonomy" id="157465"/>
    <lineage>
        <taxon>Bacteria</taxon>
        <taxon>Bacillati</taxon>
        <taxon>Actinomycetota</taxon>
        <taxon>Actinomycetes</taxon>
        <taxon>Streptosporangiales</taxon>
        <taxon>Nocardiopsidaceae</taxon>
        <taxon>Nocardiopsis</taxon>
    </lineage>
</organism>
<feature type="region of interest" description="Disordered" evidence="6">
    <location>
        <begin position="649"/>
        <end position="861"/>
    </location>
</feature>
<keyword evidence="7" id="KW-0472">Membrane</keyword>
<dbReference type="RefSeq" id="WP_221331555.1">
    <property type="nucleotide sequence ID" value="NZ_JACHDB010000001.1"/>
</dbReference>
<comment type="catalytic activity">
    <reaction evidence="1">
        <text>ATP + protein L-histidine = ADP + protein N-phospho-L-histidine.</text>
        <dbReference type="EC" id="2.7.13.3"/>
    </reaction>
</comment>
<keyword evidence="3" id="KW-0597">Phosphoprotein</keyword>
<evidence type="ECO:0000256" key="6">
    <source>
        <dbReference type="SAM" id="MobiDB-lite"/>
    </source>
</evidence>
<dbReference type="GO" id="GO:0005886">
    <property type="term" value="C:plasma membrane"/>
    <property type="evidence" value="ECO:0007669"/>
    <property type="project" value="TreeGrafter"/>
</dbReference>
<dbReference type="EC" id="2.7.13.3" evidence="2"/>
<dbReference type="SUPFAM" id="SSF55874">
    <property type="entry name" value="ATPase domain of HSP90 chaperone/DNA topoisomerase II/histidine kinase"/>
    <property type="match status" value="1"/>
</dbReference>
<name>A0A7W8VDZ9_9ACTN</name>
<evidence type="ECO:0000256" key="1">
    <source>
        <dbReference type="ARBA" id="ARBA00000085"/>
    </source>
</evidence>
<comment type="caution">
    <text evidence="9">The sequence shown here is derived from an EMBL/GenBank/DDBJ whole genome shotgun (WGS) entry which is preliminary data.</text>
</comment>
<sequence>MAPTAALIALWLIISGTLAYNAFFDAALANGNKKYLTPSAVALTTVMQERSVTVAFLEHPEELTGELDEAQAASDEKMGDIITEYDALKPLVEEGSAERIEDLQESYSGIDELRAKVEAGDAERDEVLDFYGAVTRAAADLFDDLSRNGINPDSMGPGISATSTFRAVDALGLADAQLVRSFTEDELSHPDLHAFIGAYDAYRARMDETADFLGPEQRKQYRDLVQSDDYKRLEEYVEQIVARHPVTETDPVTGETVERFPMPVEKEEWDAVFEPVFSELTDIGANEALYAGDQQAAAATRSITLAVIGSVGMAVLVVLAFTTANRSALRLVSRLHRLRDDSRELTETKLPGIMDRLRRNEPVQVDSELSSLEANQTDDEIGQVAHAFDTAQRTAVEAAVRQAELREGVNRVFLSIAHRSQTLIHRQLRLLDRMERDQEDPAQLTELFKLDHLATRSRRNAENLLILGGENPGRTWHRPMPLVDVVRGAISESGDYTRVQRNHIARVSVVGPAVADVIHLVAELVDNATTFSPPHTRVMLSSEQVPNGVSIEIEDRGLGMQEDEFEAANALLSDPPEFDVMRLNEKMRLGLFVVSRLARRHDIKVWLRSSPYGGVQAIVLLPPEIIADAAPLPPGRPEEDTGEQPVAIGALSRKRPESGGDLLKGSSTGENPALPSAGAAPEARTAAPSGTGGAGGEDAGEPKDGAGKDAAAPAPSGDRPPLPRRGRGAPAANGPTTASGLPRRGAAPADADANGGGAASEAPAEKSGANGGGAPNGSAPAAPPDASGRPPLPKRTPQTNLAPQLAESCPEMEDRQAAPASHDPERSEKLRRNMAAFQAGTLRGRKESRAKQGGNDTEDTE</sequence>
<gene>
    <name evidence="9" type="ORF">HDA36_002861</name>
</gene>
<dbReference type="Pfam" id="PF08376">
    <property type="entry name" value="NIT"/>
    <property type="match status" value="1"/>
</dbReference>
<evidence type="ECO:0000256" key="7">
    <source>
        <dbReference type="SAM" id="Phobius"/>
    </source>
</evidence>
<feature type="compositionally biased region" description="Basic and acidic residues" evidence="6">
    <location>
        <begin position="812"/>
        <end position="831"/>
    </location>
</feature>
<keyword evidence="7" id="KW-0812">Transmembrane</keyword>
<dbReference type="Pfam" id="PF02518">
    <property type="entry name" value="HATPase_c"/>
    <property type="match status" value="1"/>
</dbReference>
<keyword evidence="4" id="KW-0808">Transferase</keyword>
<feature type="transmembrane region" description="Helical" evidence="7">
    <location>
        <begin position="303"/>
        <end position="324"/>
    </location>
</feature>
<dbReference type="EMBL" id="JACHDB010000001">
    <property type="protein sequence ID" value="MBB5432777.1"/>
    <property type="molecule type" value="Genomic_DNA"/>
</dbReference>
<feature type="compositionally biased region" description="Low complexity" evidence="6">
    <location>
        <begin position="776"/>
        <end position="789"/>
    </location>
</feature>
<dbReference type="GO" id="GO:0000160">
    <property type="term" value="P:phosphorelay signal transduction system"/>
    <property type="evidence" value="ECO:0007669"/>
    <property type="project" value="TreeGrafter"/>
</dbReference>
<keyword evidence="10" id="KW-1185">Reference proteome</keyword>